<dbReference type="EMBL" id="HACG01035320">
    <property type="protein sequence ID" value="CEK82185.1"/>
    <property type="molecule type" value="Transcribed_RNA"/>
</dbReference>
<dbReference type="AlphaFoldDB" id="A0A0B7AMX3"/>
<dbReference type="EMBL" id="HACG01035318">
    <property type="protein sequence ID" value="CEK82183.1"/>
    <property type="molecule type" value="Transcribed_RNA"/>
</dbReference>
<feature type="transmembrane region" description="Helical" evidence="1">
    <location>
        <begin position="214"/>
        <end position="234"/>
    </location>
</feature>
<feature type="chain" id="PRO_5007391480" evidence="2">
    <location>
        <begin position="19"/>
        <end position="235"/>
    </location>
</feature>
<evidence type="ECO:0000256" key="2">
    <source>
        <dbReference type="SAM" id="SignalP"/>
    </source>
</evidence>
<keyword evidence="1" id="KW-0812">Transmembrane</keyword>
<reference evidence="3" key="1">
    <citation type="submission" date="2014-12" db="EMBL/GenBank/DDBJ databases">
        <title>Insight into the proteome of Arion vulgaris.</title>
        <authorList>
            <person name="Aradska J."/>
            <person name="Bulat T."/>
            <person name="Smidak R."/>
            <person name="Sarate P."/>
            <person name="Gangsoo J."/>
            <person name="Sialana F."/>
            <person name="Bilban M."/>
            <person name="Lubec G."/>
        </authorList>
    </citation>
    <scope>NUCLEOTIDE SEQUENCE</scope>
    <source>
        <tissue evidence="3">Skin</tissue>
    </source>
</reference>
<proteinExistence type="predicted"/>
<keyword evidence="2" id="KW-0732">Signal</keyword>
<accession>A0A0B7AMX3</accession>
<evidence type="ECO:0000313" key="4">
    <source>
        <dbReference type="EMBL" id="CEK82185.1"/>
    </source>
</evidence>
<evidence type="ECO:0000256" key="1">
    <source>
        <dbReference type="SAM" id="Phobius"/>
    </source>
</evidence>
<organism evidence="3">
    <name type="scientific">Arion vulgaris</name>
    <dbReference type="NCBI Taxonomy" id="1028688"/>
    <lineage>
        <taxon>Eukaryota</taxon>
        <taxon>Metazoa</taxon>
        <taxon>Spiralia</taxon>
        <taxon>Lophotrochozoa</taxon>
        <taxon>Mollusca</taxon>
        <taxon>Gastropoda</taxon>
        <taxon>Heterobranchia</taxon>
        <taxon>Euthyneura</taxon>
        <taxon>Panpulmonata</taxon>
        <taxon>Eupulmonata</taxon>
        <taxon>Stylommatophora</taxon>
        <taxon>Helicina</taxon>
        <taxon>Arionoidea</taxon>
        <taxon>Arionidae</taxon>
        <taxon>Arion</taxon>
    </lineage>
</organism>
<name>A0A0B7AMX3_9EUPU</name>
<gene>
    <name evidence="3" type="primary">ORF130054</name>
    <name evidence="4" type="synonym">ORF130063</name>
</gene>
<feature type="signal peptide" evidence="2">
    <location>
        <begin position="1"/>
        <end position="18"/>
    </location>
</feature>
<evidence type="ECO:0000313" key="3">
    <source>
        <dbReference type="EMBL" id="CEK82183.1"/>
    </source>
</evidence>
<protein>
    <submittedName>
        <fullName evidence="3">Uncharacterized protein</fullName>
    </submittedName>
</protein>
<keyword evidence="1" id="KW-1133">Transmembrane helix</keyword>
<sequence>MFYILLMSITAVVAPVSGSCTNTSIHKAQMCTAQLTGQNSANAFITQGDAERAVLACRNGDLLTAVNCIERVMTECKNDNTDAAHFLRNMIDIDKSRRSVQFFCTNVQVYVANAECIARHHKDQDICAKDAIQNFETQLGATSNMDVLMRFQCILYHVVVDCVEKVLNQYCSSEAADIVKTVIVGVQPPICAPATGNVQSERAGTYDVDRPGSASILTINMFFSLVMLTISSFLL</sequence>
<keyword evidence="1" id="KW-0472">Membrane</keyword>